<feature type="region of interest" description="Disordered" evidence="1">
    <location>
        <begin position="315"/>
        <end position="363"/>
    </location>
</feature>
<feature type="non-terminal residue" evidence="3">
    <location>
        <position position="827"/>
    </location>
</feature>
<feature type="compositionally biased region" description="Low complexity" evidence="1">
    <location>
        <begin position="378"/>
        <end position="393"/>
    </location>
</feature>
<gene>
    <name evidence="3" type="ORF">A1O9_01112</name>
</gene>
<organism evidence="3 4">
    <name type="scientific">Exophiala aquamarina CBS 119918</name>
    <dbReference type="NCBI Taxonomy" id="1182545"/>
    <lineage>
        <taxon>Eukaryota</taxon>
        <taxon>Fungi</taxon>
        <taxon>Dikarya</taxon>
        <taxon>Ascomycota</taxon>
        <taxon>Pezizomycotina</taxon>
        <taxon>Eurotiomycetes</taxon>
        <taxon>Chaetothyriomycetidae</taxon>
        <taxon>Chaetothyriales</taxon>
        <taxon>Herpotrichiellaceae</taxon>
        <taxon>Exophiala</taxon>
    </lineage>
</organism>
<protein>
    <submittedName>
        <fullName evidence="3">Uncharacterized protein</fullName>
    </submittedName>
</protein>
<dbReference type="RefSeq" id="XP_013265726.1">
    <property type="nucleotide sequence ID" value="XM_013410272.1"/>
</dbReference>
<accession>A0A072PTD2</accession>
<dbReference type="HOGENOM" id="CLU_009705_0_0_1"/>
<feature type="compositionally biased region" description="Low complexity" evidence="1">
    <location>
        <begin position="431"/>
        <end position="449"/>
    </location>
</feature>
<evidence type="ECO:0000256" key="1">
    <source>
        <dbReference type="SAM" id="MobiDB-lite"/>
    </source>
</evidence>
<dbReference type="EMBL" id="AMGV01000001">
    <property type="protein sequence ID" value="KEF63136.1"/>
    <property type="molecule type" value="Genomic_DNA"/>
</dbReference>
<proteinExistence type="predicted"/>
<dbReference type="AlphaFoldDB" id="A0A072PTD2"/>
<evidence type="ECO:0000313" key="3">
    <source>
        <dbReference type="EMBL" id="KEF63136.1"/>
    </source>
</evidence>
<dbReference type="Proteomes" id="UP000027920">
    <property type="component" value="Unassembled WGS sequence"/>
</dbReference>
<feature type="non-terminal residue" evidence="3">
    <location>
        <position position="1"/>
    </location>
</feature>
<feature type="compositionally biased region" description="Low complexity" evidence="1">
    <location>
        <begin position="401"/>
        <end position="424"/>
    </location>
</feature>
<dbReference type="STRING" id="1182545.A0A072PTD2"/>
<dbReference type="VEuPathDB" id="FungiDB:A1O9_01112"/>
<feature type="chain" id="PRO_5001681852" evidence="2">
    <location>
        <begin position="22"/>
        <end position="827"/>
    </location>
</feature>
<dbReference type="GeneID" id="25276060"/>
<evidence type="ECO:0000256" key="2">
    <source>
        <dbReference type="SAM" id="SignalP"/>
    </source>
</evidence>
<dbReference type="OrthoDB" id="4158477at2759"/>
<feature type="signal peptide" evidence="2">
    <location>
        <begin position="1"/>
        <end position="21"/>
    </location>
</feature>
<keyword evidence="4" id="KW-1185">Reference proteome</keyword>
<name>A0A072PTD2_9EURO</name>
<feature type="region of interest" description="Disordered" evidence="1">
    <location>
        <begin position="375"/>
        <end position="491"/>
    </location>
</feature>
<feature type="compositionally biased region" description="Low complexity" evidence="1">
    <location>
        <begin position="509"/>
        <end position="592"/>
    </location>
</feature>
<feature type="compositionally biased region" description="Gly residues" evidence="1">
    <location>
        <begin position="347"/>
        <end position="358"/>
    </location>
</feature>
<sequence length="827" mass="83935">LQGSAAKKAALTLLLADAAFGEPLTTITPCKESTNVAIPPITVTSQYQPVSTCHATTACIKGKCSTIFPFTTYPFVSTVVPCAWDGTTTQKSTVTDVTQPFRVSEHVETLTTITAAPTAKPRIWVDWLGRGKPATSAITLYETVTRRAVAPFNECGSLAIPGWEGSGLCDKCDKLEDGSRAQLLDVIECRFGSDAAGKNFENCAEWYETWISRPAPTSTVTASARCSSQGKIHSAGTYTWTFPQTAPPVTITAPPRTVTITVGGRTTVSVDPKFVYTIPGRNWNAYVTKSFSGPTTFNFNVHVTKVIIFNIPNHTQPAGSTRRVPVPTGSRGNHGDGWWPFSNNDGGDSGFGGEGGKGWADWNPVTKTATVTKTDSYTKSNAGASSTTSSSSALGPIYPGSSTSTRTTSSVSTSTSSTSSFSLSQGPIGQSTSSSTSSMSTSTSSFSLSQGPIGQSTSSSSSSSLSTSTSSASSSVSLGPINQSTSTSTSSVLTTATSSSAIDSPIMASTSSTSTLSTSSSSSTSASSSVSVGPTQGSTASSSSTSSTSDSSTTSSSASSSVSVGATQGSTSSSSSTSSTSDSSTTTSSTSSISVDPNQGSTSSSSISTTSFVTTTVSSTTSAPATTTTSAGPICQLNANICLNAQLITANTIVTQGCPLGIGLLCTLNQLLNLVPTLLTGNPNVLSVIIGNNQVLGLSITPQQVQAGILDGSLTSVCNVLGTTSVVINDPTCPINPVTTTSSATFTTSSTSSALATTTTAATAPLCNLAISVCPNSAALAGVTITTVQCPLLGGLLCTLNQLLSLVPQLLQSNPNVLSVAIGDNQI</sequence>
<comment type="caution">
    <text evidence="3">The sequence shown here is derived from an EMBL/GenBank/DDBJ whole genome shotgun (WGS) entry which is preliminary data.</text>
</comment>
<feature type="compositionally biased region" description="Low complexity" evidence="1">
    <location>
        <begin position="456"/>
        <end position="477"/>
    </location>
</feature>
<keyword evidence="2" id="KW-0732">Signal</keyword>
<evidence type="ECO:0000313" key="4">
    <source>
        <dbReference type="Proteomes" id="UP000027920"/>
    </source>
</evidence>
<feature type="region of interest" description="Disordered" evidence="1">
    <location>
        <begin position="505"/>
        <end position="607"/>
    </location>
</feature>
<reference evidence="3 4" key="1">
    <citation type="submission" date="2013-03" db="EMBL/GenBank/DDBJ databases">
        <title>The Genome Sequence of Exophiala aquamarina CBS 119918.</title>
        <authorList>
            <consortium name="The Broad Institute Genomics Platform"/>
            <person name="Cuomo C."/>
            <person name="de Hoog S."/>
            <person name="Gorbushina A."/>
            <person name="Walker B."/>
            <person name="Young S.K."/>
            <person name="Zeng Q."/>
            <person name="Gargeya S."/>
            <person name="Fitzgerald M."/>
            <person name="Haas B."/>
            <person name="Abouelleil A."/>
            <person name="Allen A.W."/>
            <person name="Alvarado L."/>
            <person name="Arachchi H.M."/>
            <person name="Berlin A.M."/>
            <person name="Chapman S.B."/>
            <person name="Gainer-Dewar J."/>
            <person name="Goldberg J."/>
            <person name="Griggs A."/>
            <person name="Gujja S."/>
            <person name="Hansen M."/>
            <person name="Howarth C."/>
            <person name="Imamovic A."/>
            <person name="Ireland A."/>
            <person name="Larimer J."/>
            <person name="McCowan C."/>
            <person name="Murphy C."/>
            <person name="Pearson M."/>
            <person name="Poon T.W."/>
            <person name="Priest M."/>
            <person name="Roberts A."/>
            <person name="Saif S."/>
            <person name="Shea T."/>
            <person name="Sisk P."/>
            <person name="Sykes S."/>
            <person name="Wortman J."/>
            <person name="Nusbaum C."/>
            <person name="Birren B."/>
        </authorList>
    </citation>
    <scope>NUCLEOTIDE SEQUENCE [LARGE SCALE GENOMIC DNA]</scope>
    <source>
        <strain evidence="3 4">CBS 119918</strain>
    </source>
</reference>